<evidence type="ECO:0000313" key="2">
    <source>
        <dbReference type="Proteomes" id="UP001374584"/>
    </source>
</evidence>
<dbReference type="EMBL" id="JAYMYR010000008">
    <property type="protein sequence ID" value="KAK7347548.1"/>
    <property type="molecule type" value="Genomic_DNA"/>
</dbReference>
<gene>
    <name evidence="1" type="ORF">VNO80_22081</name>
</gene>
<organism evidence="1 2">
    <name type="scientific">Phaseolus coccineus</name>
    <name type="common">Scarlet runner bean</name>
    <name type="synonym">Phaseolus multiflorus</name>
    <dbReference type="NCBI Taxonomy" id="3886"/>
    <lineage>
        <taxon>Eukaryota</taxon>
        <taxon>Viridiplantae</taxon>
        <taxon>Streptophyta</taxon>
        <taxon>Embryophyta</taxon>
        <taxon>Tracheophyta</taxon>
        <taxon>Spermatophyta</taxon>
        <taxon>Magnoliopsida</taxon>
        <taxon>eudicotyledons</taxon>
        <taxon>Gunneridae</taxon>
        <taxon>Pentapetalae</taxon>
        <taxon>rosids</taxon>
        <taxon>fabids</taxon>
        <taxon>Fabales</taxon>
        <taxon>Fabaceae</taxon>
        <taxon>Papilionoideae</taxon>
        <taxon>50 kb inversion clade</taxon>
        <taxon>NPAAA clade</taxon>
        <taxon>indigoferoid/millettioid clade</taxon>
        <taxon>Phaseoleae</taxon>
        <taxon>Phaseolus</taxon>
    </lineage>
</organism>
<proteinExistence type="predicted"/>
<evidence type="ECO:0000313" key="1">
    <source>
        <dbReference type="EMBL" id="KAK7347548.1"/>
    </source>
</evidence>
<reference evidence="1 2" key="1">
    <citation type="submission" date="2024-01" db="EMBL/GenBank/DDBJ databases">
        <title>The genomes of 5 underutilized Papilionoideae crops provide insights into root nodulation and disease resistanc.</title>
        <authorList>
            <person name="Jiang F."/>
        </authorList>
    </citation>
    <scope>NUCLEOTIDE SEQUENCE [LARGE SCALE GENOMIC DNA]</scope>
    <source>
        <strain evidence="1">JINMINGXINNONG_FW02</strain>
        <tissue evidence="1">Leaves</tissue>
    </source>
</reference>
<sequence length="89" mass="10724">MISKVVEYIELYGQFDMVYDVEEASEMREKLKFELKGNDKLNKALDYAEMTIKLKSQWKKARWFGWSVMDDYEKNLIDNLEIERSKVKC</sequence>
<comment type="caution">
    <text evidence="1">The sequence shown here is derived from an EMBL/GenBank/DDBJ whole genome shotgun (WGS) entry which is preliminary data.</text>
</comment>
<dbReference type="Proteomes" id="UP001374584">
    <property type="component" value="Unassembled WGS sequence"/>
</dbReference>
<dbReference type="AlphaFoldDB" id="A0AAN9M9A6"/>
<keyword evidence="2" id="KW-1185">Reference proteome</keyword>
<accession>A0AAN9M9A6</accession>
<protein>
    <submittedName>
        <fullName evidence="1">Uncharacterized protein</fullName>
    </submittedName>
</protein>
<name>A0AAN9M9A6_PHACN</name>